<keyword evidence="1" id="KW-0217">Developmental protein</keyword>
<dbReference type="SUPFAM" id="SSF47459">
    <property type="entry name" value="HLH, helix-loop-helix DNA-binding domain"/>
    <property type="match status" value="1"/>
</dbReference>
<dbReference type="InterPro" id="IPR040259">
    <property type="entry name" value="Mesogenin/MesP"/>
</dbReference>
<dbReference type="SMART" id="SM00353">
    <property type="entry name" value="HLH"/>
    <property type="match status" value="1"/>
</dbReference>
<evidence type="ECO:0000256" key="4">
    <source>
        <dbReference type="ARBA" id="ARBA00023163"/>
    </source>
</evidence>
<dbReference type="GO" id="GO:0001707">
    <property type="term" value="P:mesoderm formation"/>
    <property type="evidence" value="ECO:0007669"/>
    <property type="project" value="TreeGrafter"/>
</dbReference>
<feature type="region of interest" description="Disordered" evidence="6">
    <location>
        <begin position="361"/>
        <end position="396"/>
    </location>
</feature>
<dbReference type="InterPro" id="IPR011598">
    <property type="entry name" value="bHLH_dom"/>
</dbReference>
<dbReference type="InterPro" id="IPR036638">
    <property type="entry name" value="HLH_DNA-bd_sf"/>
</dbReference>
<dbReference type="PROSITE" id="PS50888">
    <property type="entry name" value="BHLH"/>
    <property type="match status" value="1"/>
</dbReference>
<protein>
    <submittedName>
        <fullName evidence="8">Posterior 1-like</fullName>
    </submittedName>
</protein>
<sequence>MSGSPAHLFDQDLLVPSWAMTWGQASSCSAPSASICSPSTAHSQSLVPEQAHRWLPKARAPQRASCLAAGSQRQSASQREKHRMRRLAQALHTLRLYLPTSVAPAGQSLTKIETLRLAIRYITHLSEQLGLSEEALAQRRAVLARPHCPLCFSGLGCCQARRSDQDTTESPAQDRPAPETWTASPPCLIGIGQGVQVPDSRTWPLPPCGLQDETPAAVAETWVPLQIQTSPELQRTPCPLSPCMRSPMGKPGRVWPGEQTAADAPVVTWEGPAWDLEKSPGCKDGTYRATWDLPTQHPSCGFLWSSQTLRGTPEADVETGSAREEASGQCEEASVARLPQGRKESGVVDVARPLQWPGRSRTRLTEGWGRRDSFGSKGGLQSTVERQANCLRTTSA</sequence>
<dbReference type="Proteomes" id="UP001178461">
    <property type="component" value="Chromosome 14"/>
</dbReference>
<keyword evidence="4" id="KW-0804">Transcription</keyword>
<evidence type="ECO:0000259" key="7">
    <source>
        <dbReference type="PROSITE" id="PS50888"/>
    </source>
</evidence>
<dbReference type="GO" id="GO:0000978">
    <property type="term" value="F:RNA polymerase II cis-regulatory region sequence-specific DNA binding"/>
    <property type="evidence" value="ECO:0007669"/>
    <property type="project" value="TreeGrafter"/>
</dbReference>
<dbReference type="GO" id="GO:0003007">
    <property type="term" value="P:heart morphogenesis"/>
    <property type="evidence" value="ECO:0007669"/>
    <property type="project" value="TreeGrafter"/>
</dbReference>
<keyword evidence="5" id="KW-0539">Nucleus</keyword>
<keyword evidence="9" id="KW-1185">Reference proteome</keyword>
<dbReference type="AlphaFoldDB" id="A0AA35LB36"/>
<dbReference type="GO" id="GO:0005634">
    <property type="term" value="C:nucleus"/>
    <property type="evidence" value="ECO:0007669"/>
    <property type="project" value="TreeGrafter"/>
</dbReference>
<gene>
    <name evidence="8" type="ORF">PODLI_1B027430</name>
</gene>
<accession>A0AA35LB36</accession>
<evidence type="ECO:0000256" key="1">
    <source>
        <dbReference type="ARBA" id="ARBA00022473"/>
    </source>
</evidence>
<dbReference type="GO" id="GO:0046983">
    <property type="term" value="F:protein dimerization activity"/>
    <property type="evidence" value="ECO:0007669"/>
    <property type="project" value="InterPro"/>
</dbReference>
<keyword evidence="2" id="KW-0805">Transcription regulation</keyword>
<proteinExistence type="predicted"/>
<dbReference type="Pfam" id="PF00010">
    <property type="entry name" value="HLH"/>
    <property type="match status" value="1"/>
</dbReference>
<dbReference type="PANTHER" id="PTHR20937:SF6">
    <property type="entry name" value="MESODERM POSTERIOR PROTEIN 1"/>
    <property type="match status" value="1"/>
</dbReference>
<name>A0AA35LB36_9SAUR</name>
<feature type="compositionally biased region" description="Polar residues" evidence="6">
    <location>
        <begin position="379"/>
        <end position="396"/>
    </location>
</feature>
<evidence type="ECO:0000256" key="2">
    <source>
        <dbReference type="ARBA" id="ARBA00023015"/>
    </source>
</evidence>
<evidence type="ECO:0000256" key="5">
    <source>
        <dbReference type="ARBA" id="ARBA00023242"/>
    </source>
</evidence>
<organism evidence="8 9">
    <name type="scientific">Podarcis lilfordi</name>
    <name type="common">Lilford's wall lizard</name>
    <dbReference type="NCBI Taxonomy" id="74358"/>
    <lineage>
        <taxon>Eukaryota</taxon>
        <taxon>Metazoa</taxon>
        <taxon>Chordata</taxon>
        <taxon>Craniata</taxon>
        <taxon>Vertebrata</taxon>
        <taxon>Euteleostomi</taxon>
        <taxon>Lepidosauria</taxon>
        <taxon>Squamata</taxon>
        <taxon>Bifurcata</taxon>
        <taxon>Unidentata</taxon>
        <taxon>Episquamata</taxon>
        <taxon>Laterata</taxon>
        <taxon>Lacertibaenia</taxon>
        <taxon>Lacertidae</taxon>
        <taxon>Podarcis</taxon>
    </lineage>
</organism>
<evidence type="ECO:0000256" key="3">
    <source>
        <dbReference type="ARBA" id="ARBA00023125"/>
    </source>
</evidence>
<dbReference type="GO" id="GO:0000981">
    <property type="term" value="F:DNA-binding transcription factor activity, RNA polymerase II-specific"/>
    <property type="evidence" value="ECO:0007669"/>
    <property type="project" value="TreeGrafter"/>
</dbReference>
<evidence type="ECO:0000313" key="8">
    <source>
        <dbReference type="EMBL" id="CAI5792552.1"/>
    </source>
</evidence>
<dbReference type="GO" id="GO:0032525">
    <property type="term" value="P:somite rostral/caudal axis specification"/>
    <property type="evidence" value="ECO:0007669"/>
    <property type="project" value="TreeGrafter"/>
</dbReference>
<feature type="domain" description="BHLH" evidence="7">
    <location>
        <begin position="71"/>
        <end position="125"/>
    </location>
</feature>
<feature type="region of interest" description="Disordered" evidence="6">
    <location>
        <begin position="317"/>
        <end position="346"/>
    </location>
</feature>
<dbReference type="Gene3D" id="4.10.280.10">
    <property type="entry name" value="Helix-loop-helix DNA-binding domain"/>
    <property type="match status" value="1"/>
</dbReference>
<evidence type="ECO:0000313" key="9">
    <source>
        <dbReference type="Proteomes" id="UP001178461"/>
    </source>
</evidence>
<dbReference type="PANTHER" id="PTHR20937">
    <property type="entry name" value="IP14615P"/>
    <property type="match status" value="1"/>
</dbReference>
<reference evidence="8" key="1">
    <citation type="submission" date="2022-12" db="EMBL/GenBank/DDBJ databases">
        <authorList>
            <person name="Alioto T."/>
            <person name="Alioto T."/>
            <person name="Gomez Garrido J."/>
        </authorList>
    </citation>
    <scope>NUCLEOTIDE SEQUENCE</scope>
</reference>
<keyword evidence="3" id="KW-0238">DNA-binding</keyword>
<evidence type="ECO:0000256" key="6">
    <source>
        <dbReference type="SAM" id="MobiDB-lite"/>
    </source>
</evidence>
<dbReference type="EMBL" id="OX395139">
    <property type="protein sequence ID" value="CAI5792552.1"/>
    <property type="molecule type" value="Genomic_DNA"/>
</dbReference>